<evidence type="ECO:0000313" key="2">
    <source>
        <dbReference type="EMBL" id="VAW14387.1"/>
    </source>
</evidence>
<dbReference type="InterPro" id="IPR028979">
    <property type="entry name" value="Ser_kin/Pase_Hpr-like_N_sf"/>
</dbReference>
<keyword evidence="2" id="KW-0012">Acyltransferase</keyword>
<accession>A0A3B0TLZ1</accession>
<dbReference type="PANTHER" id="PTHR43356:SF2">
    <property type="entry name" value="PHOSPHATE ACETYLTRANSFERASE"/>
    <property type="match status" value="1"/>
</dbReference>
<organism evidence="2">
    <name type="scientific">hydrothermal vent metagenome</name>
    <dbReference type="NCBI Taxonomy" id="652676"/>
    <lineage>
        <taxon>unclassified sequences</taxon>
        <taxon>metagenomes</taxon>
        <taxon>ecological metagenomes</taxon>
    </lineage>
</organism>
<name>A0A3B0TLZ1_9ZZZZ</name>
<dbReference type="CDD" id="cd03109">
    <property type="entry name" value="DTBS"/>
    <property type="match status" value="1"/>
</dbReference>
<dbReference type="EC" id="2.3.1.8" evidence="2"/>
<sequence length="370" mass="40573">MKSKTKKLKNIFISSIHQNAGKTTISLGLYKALQERKVRTTFMKPVGQEYVHVGDLNIDKDSYLIGNVFRSKKRFKAMSPVTIGRGYTEKYIFNPCKAKLKKKIEDAFKLLVKGKDAIIVEGTGHAGVGSVIDFSNADVANLLNSKVIIISGGGIGRPIDEILLNKALFDMCNVEVLGIIVNKVLPEKYAKIKKTLGQGLRNKGLKLLGVIPLDPMMSAPKVEQIRSRLGLKLLSGKECLTRRVKNVIVAAMEPHNMIRYLKEGTLVVTSGDRVDNILLAVSSHLTEGGQGKQISGLILTGGLIPGPEIVSLLKKSNIPVLVTSEDTYSIASRVDHLICKIQNTDKDKIREAAELVKKYVNVDAIVKSFN</sequence>
<keyword evidence="2" id="KW-0808">Transferase</keyword>
<gene>
    <name evidence="2" type="ORF">MNBD_BACTEROID05-176</name>
</gene>
<dbReference type="EMBL" id="UOEN01000216">
    <property type="protein sequence ID" value="VAW14387.1"/>
    <property type="molecule type" value="Genomic_DNA"/>
</dbReference>
<dbReference type="InterPro" id="IPR010766">
    <property type="entry name" value="DRTGG"/>
</dbReference>
<dbReference type="Pfam" id="PF13500">
    <property type="entry name" value="AAA_26"/>
    <property type="match status" value="1"/>
</dbReference>
<dbReference type="PANTHER" id="PTHR43356">
    <property type="entry name" value="PHOSPHATE ACETYLTRANSFERASE"/>
    <property type="match status" value="1"/>
</dbReference>
<proteinExistence type="predicted"/>
<protein>
    <submittedName>
        <fullName evidence="2">Phosphate acetyltransferase</fullName>
        <ecNumber evidence="2">2.3.1.8</ecNumber>
    </submittedName>
</protein>
<feature type="domain" description="DRTGG" evidence="1">
    <location>
        <begin position="225"/>
        <end position="336"/>
    </location>
</feature>
<reference evidence="2" key="1">
    <citation type="submission" date="2018-06" db="EMBL/GenBank/DDBJ databases">
        <authorList>
            <person name="Zhirakovskaya E."/>
        </authorList>
    </citation>
    <scope>NUCLEOTIDE SEQUENCE</scope>
</reference>
<dbReference type="SUPFAM" id="SSF52540">
    <property type="entry name" value="P-loop containing nucleoside triphosphate hydrolases"/>
    <property type="match status" value="1"/>
</dbReference>
<dbReference type="Pfam" id="PF07085">
    <property type="entry name" value="DRTGG"/>
    <property type="match status" value="1"/>
</dbReference>
<dbReference type="InterPro" id="IPR050500">
    <property type="entry name" value="Phos_Acetyltrans/Butyryltrans"/>
</dbReference>
<dbReference type="AlphaFoldDB" id="A0A3B0TLZ1"/>
<dbReference type="InterPro" id="IPR027417">
    <property type="entry name" value="P-loop_NTPase"/>
</dbReference>
<evidence type="ECO:0000259" key="1">
    <source>
        <dbReference type="Pfam" id="PF07085"/>
    </source>
</evidence>
<dbReference type="GO" id="GO:0008959">
    <property type="term" value="F:phosphate acetyltransferase activity"/>
    <property type="evidence" value="ECO:0007669"/>
    <property type="project" value="UniProtKB-EC"/>
</dbReference>
<dbReference type="SUPFAM" id="SSF75138">
    <property type="entry name" value="HprK N-terminal domain-like"/>
    <property type="match status" value="1"/>
</dbReference>
<dbReference type="Gene3D" id="3.40.1390.20">
    <property type="entry name" value="HprK N-terminal domain-like"/>
    <property type="match status" value="1"/>
</dbReference>
<dbReference type="Gene3D" id="3.40.50.300">
    <property type="entry name" value="P-loop containing nucleotide triphosphate hydrolases"/>
    <property type="match status" value="1"/>
</dbReference>